<keyword evidence="1" id="KW-0472">Membrane</keyword>
<feature type="transmembrane region" description="Helical" evidence="1">
    <location>
        <begin position="29"/>
        <end position="50"/>
    </location>
</feature>
<proteinExistence type="predicted"/>
<organism evidence="2 3">
    <name type="scientific">Candidatus Lloydbacteria bacterium RIFCSPHIGHO2_01_FULL_49_22</name>
    <dbReference type="NCBI Taxonomy" id="1798658"/>
    <lineage>
        <taxon>Bacteria</taxon>
        <taxon>Candidatus Lloydiibacteriota</taxon>
    </lineage>
</organism>
<name>A0A1G2CXE1_9BACT</name>
<dbReference type="AlphaFoldDB" id="A0A1G2CXE1"/>
<comment type="caution">
    <text evidence="2">The sequence shown here is derived from an EMBL/GenBank/DDBJ whole genome shotgun (WGS) entry which is preliminary data.</text>
</comment>
<dbReference type="InterPro" id="IPR012902">
    <property type="entry name" value="N_methyl_site"/>
</dbReference>
<dbReference type="Proteomes" id="UP000177122">
    <property type="component" value="Unassembled WGS sequence"/>
</dbReference>
<evidence type="ECO:0000256" key="1">
    <source>
        <dbReference type="SAM" id="Phobius"/>
    </source>
</evidence>
<evidence type="ECO:0008006" key="4">
    <source>
        <dbReference type="Google" id="ProtNLM"/>
    </source>
</evidence>
<keyword evidence="1" id="KW-0812">Transmembrane</keyword>
<evidence type="ECO:0000313" key="2">
    <source>
        <dbReference type="EMBL" id="OGZ06049.1"/>
    </source>
</evidence>
<gene>
    <name evidence="2" type="ORF">A2845_01350</name>
</gene>
<sequence>MINSNMKFSLRNDNQKKINDTGGFTLLEMLVSTSLFIVAMLVIVSALISLETASRKARTIRIAADNVSAAVSSMSRAIRMGSYIHCGCTGTHAVLAAPQDCEISGAGTGELPASGGTCLAFEAQNGNPLIDSDQYVYRLWNNRIQRSVNSGDDWLDMTAPEIRIDALAFYVGGTELNENQPYVTMLVRGTATSPIVKINTTFDIETTVAVRTPNLNLFIP</sequence>
<dbReference type="PROSITE" id="PS00409">
    <property type="entry name" value="PROKAR_NTER_METHYL"/>
    <property type="match status" value="1"/>
</dbReference>
<dbReference type="EMBL" id="MHLI01000005">
    <property type="protein sequence ID" value="OGZ06049.1"/>
    <property type="molecule type" value="Genomic_DNA"/>
</dbReference>
<evidence type="ECO:0000313" key="3">
    <source>
        <dbReference type="Proteomes" id="UP000177122"/>
    </source>
</evidence>
<reference evidence="2 3" key="1">
    <citation type="journal article" date="2016" name="Nat. Commun.">
        <title>Thousands of microbial genomes shed light on interconnected biogeochemical processes in an aquifer system.</title>
        <authorList>
            <person name="Anantharaman K."/>
            <person name="Brown C.T."/>
            <person name="Hug L.A."/>
            <person name="Sharon I."/>
            <person name="Castelle C.J."/>
            <person name="Probst A.J."/>
            <person name="Thomas B.C."/>
            <person name="Singh A."/>
            <person name="Wilkins M.J."/>
            <person name="Karaoz U."/>
            <person name="Brodie E.L."/>
            <person name="Williams K.H."/>
            <person name="Hubbard S.S."/>
            <person name="Banfield J.F."/>
        </authorList>
    </citation>
    <scope>NUCLEOTIDE SEQUENCE [LARGE SCALE GENOMIC DNA]</scope>
</reference>
<protein>
    <recommendedName>
        <fullName evidence="4">Prepilin-type N-terminal cleavage/methylation domain-containing protein</fullName>
    </recommendedName>
</protein>
<keyword evidence="1" id="KW-1133">Transmembrane helix</keyword>
<accession>A0A1G2CXE1</accession>